<gene>
    <name evidence="5" type="ORF">VFPPC_12086</name>
</gene>
<dbReference type="SUPFAM" id="SSF52499">
    <property type="entry name" value="Isochorismatase-like hydrolases"/>
    <property type="match status" value="1"/>
</dbReference>
<protein>
    <submittedName>
        <fullName evidence="5">Isochorismatase family protein</fullName>
    </submittedName>
</protein>
<evidence type="ECO:0000313" key="6">
    <source>
        <dbReference type="Proteomes" id="UP000078397"/>
    </source>
</evidence>
<accession>A0A179FP08</accession>
<dbReference type="Proteomes" id="UP000078397">
    <property type="component" value="Unassembled WGS sequence"/>
</dbReference>
<dbReference type="InterPro" id="IPR036380">
    <property type="entry name" value="Isochorismatase-like_sf"/>
</dbReference>
<dbReference type="Gene3D" id="3.40.50.850">
    <property type="entry name" value="Isochorismatase-like"/>
    <property type="match status" value="1"/>
</dbReference>
<proteinExistence type="inferred from homology"/>
<dbReference type="Pfam" id="PF00857">
    <property type="entry name" value="Isochorismatase"/>
    <property type="match status" value="1"/>
</dbReference>
<dbReference type="InterPro" id="IPR050272">
    <property type="entry name" value="Isochorismatase-like_hydrls"/>
</dbReference>
<organism evidence="5 6">
    <name type="scientific">Pochonia chlamydosporia 170</name>
    <dbReference type="NCBI Taxonomy" id="1380566"/>
    <lineage>
        <taxon>Eukaryota</taxon>
        <taxon>Fungi</taxon>
        <taxon>Dikarya</taxon>
        <taxon>Ascomycota</taxon>
        <taxon>Pezizomycotina</taxon>
        <taxon>Sordariomycetes</taxon>
        <taxon>Hypocreomycetidae</taxon>
        <taxon>Hypocreales</taxon>
        <taxon>Clavicipitaceae</taxon>
        <taxon>Pochonia</taxon>
    </lineage>
</organism>
<dbReference type="GeneID" id="28854073"/>
<dbReference type="OrthoDB" id="167809at2759"/>
<dbReference type="PANTHER" id="PTHR43540:SF9">
    <property type="entry name" value="FAMILY HYDROLASE, PUTATIVE (AFU_ORTHOLOGUE AFUA_2G08700)-RELATED"/>
    <property type="match status" value="1"/>
</dbReference>
<comment type="similarity">
    <text evidence="1">Belongs to the isochorismatase family.</text>
</comment>
<reference evidence="5 6" key="1">
    <citation type="journal article" date="2016" name="PLoS Pathog.">
        <title>Biosynthesis of antibiotic leucinostatins in bio-control fungus Purpureocillium lilacinum and their inhibition on phytophthora revealed by genome mining.</title>
        <authorList>
            <person name="Wang G."/>
            <person name="Liu Z."/>
            <person name="Lin R."/>
            <person name="Li E."/>
            <person name="Mao Z."/>
            <person name="Ling J."/>
            <person name="Yang Y."/>
            <person name="Yin W.B."/>
            <person name="Xie B."/>
        </authorList>
    </citation>
    <scope>NUCLEOTIDE SEQUENCE [LARGE SCALE GENOMIC DNA]</scope>
    <source>
        <strain evidence="5">170</strain>
    </source>
</reference>
<sequence>MSVGKQPDWRTKPHPDQSPTIIGNSKNFWKWSKEEGFDLTHPPTPESEPVQGRMRLQCALTPVVIDPAKTALLVIDLQNYDLSKALGNHNQAVFDAEDTVLNYAIPAARKSGIQIIYVTTGYSDQDLLEMDPAVFRTFNFEPVVDSPNWAELPPGEGYSNKGQYRNKKGIGDPIGEIELEDGTKIDAGRILVRGTWNSWLHDPLAAAYEESQSMELPDIHFYKNRSSGMCERMTALTDYLNEKNLRTLLFTGINIDQCVMGTLQDAYLKGFDTILLKDGCATDSQKYAQMSCEFNCAISWGFLSSCKDFADAVSKL</sequence>
<dbReference type="PANTHER" id="PTHR43540">
    <property type="entry name" value="PEROXYUREIDOACRYLATE/UREIDOACRYLATE AMIDOHYDROLASE-RELATED"/>
    <property type="match status" value="1"/>
</dbReference>
<dbReference type="RefSeq" id="XP_018144419.1">
    <property type="nucleotide sequence ID" value="XM_018290079.1"/>
</dbReference>
<dbReference type="GO" id="GO:0016787">
    <property type="term" value="F:hydrolase activity"/>
    <property type="evidence" value="ECO:0007669"/>
    <property type="project" value="UniProtKB-KW"/>
</dbReference>
<evidence type="ECO:0000313" key="5">
    <source>
        <dbReference type="EMBL" id="OAQ67332.1"/>
    </source>
</evidence>
<dbReference type="KEGG" id="pchm:VFPPC_12086"/>
<dbReference type="EMBL" id="LSBJ02000004">
    <property type="protein sequence ID" value="OAQ67332.1"/>
    <property type="molecule type" value="Genomic_DNA"/>
</dbReference>
<evidence type="ECO:0000256" key="1">
    <source>
        <dbReference type="ARBA" id="ARBA00006336"/>
    </source>
</evidence>
<keyword evidence="6" id="KW-1185">Reference proteome</keyword>
<keyword evidence="2" id="KW-0378">Hydrolase</keyword>
<feature type="domain" description="Isochorismatase-like" evidence="4">
    <location>
        <begin position="202"/>
        <end position="292"/>
    </location>
</feature>
<evidence type="ECO:0000256" key="3">
    <source>
        <dbReference type="SAM" id="MobiDB-lite"/>
    </source>
</evidence>
<evidence type="ECO:0000256" key="2">
    <source>
        <dbReference type="ARBA" id="ARBA00022801"/>
    </source>
</evidence>
<evidence type="ECO:0000259" key="4">
    <source>
        <dbReference type="Pfam" id="PF00857"/>
    </source>
</evidence>
<feature type="region of interest" description="Disordered" evidence="3">
    <location>
        <begin position="1"/>
        <end position="23"/>
    </location>
</feature>
<dbReference type="AlphaFoldDB" id="A0A179FP08"/>
<dbReference type="STRING" id="1380566.A0A179FP08"/>
<comment type="caution">
    <text evidence="5">The sequence shown here is derived from an EMBL/GenBank/DDBJ whole genome shotgun (WGS) entry which is preliminary data.</text>
</comment>
<name>A0A179FP08_METCM</name>
<dbReference type="InterPro" id="IPR000868">
    <property type="entry name" value="Isochorismatase-like_dom"/>
</dbReference>